<evidence type="ECO:0000313" key="7">
    <source>
        <dbReference type="EMBL" id="KAF6760037.1"/>
    </source>
</evidence>
<dbReference type="PANTHER" id="PTHR20275">
    <property type="entry name" value="NAD KINASE"/>
    <property type="match status" value="1"/>
</dbReference>
<dbReference type="Gene3D" id="3.40.50.10330">
    <property type="entry name" value="Probable inorganic polyphosphate/atp-NAD kinase, domain 1"/>
    <property type="match status" value="1"/>
</dbReference>
<sequence length="849" mass="93605">MHKAPAFFPLIPPQMPSSSLRNVLSDDTETFSTPPSTPAAWGALNGTHNKDPQILPSLSRKSSRPTSLHIERSQPEYKLNIELETASPPPPDQNGSSLNAPLSLKPQPMSQEMAALRKTPTAHAQSVAHSPCFVHSHLDKSAGLNWLKQKAGLPIGDVGVAKSLQQPQQDGPVSPESFSSSWASSSIYNNNEEEYLSSLTTRLAETAVSVREISKQLGRARVQSNIQNILIVTKARDNRLIKLTRELALYLMLKRRPGQSRGLVVYVDAQLRTSRRFDAEGIRKDHPELFEPFPRRRSSSHSQSSAGSDPVDEDDGQLRYWTSSMCSRSPHLFDFVVTLGGDGTVLFTSWLFQKVVPPVLPFALGSLGFLTNFDFLDHQKVMDSVIDNGVRVNLRMRFTCTVYRAVANEKGKGRKAVRKGETGEIIMKNLENGGGWEAIEGGFTVGEGKCGGKDKEIMCYTTRPVESFEVLNDLVVDRGPSPYVSLLELFADEHHLTTVQADGLTISTPTGSTAYSLSAGGSLVHPEIPAILVTPICPHTLSFRPILLPDSMELRICVPYNSRSTAWASFDGRGRVELKQGDHIRVTASKYPFPTVCADKQSTDWFHAISRTLKWNERERQKSFVVVEEEPSKIKNRKRRKGAATELPVPGEEENLDEEEEDEVSDEEEEEDDKFDIDDSSATESDATTNGTNVSEEREHLRPPSLPPKDAKKRRAKSRSKSRPRSTSTASQHSGVDSPGRYASVGPHNHKHVDFNYPLSGHSSPSSDEGVPHAGQQGFRDEIHLQKSPGGKNRVPREVGVETPRTATAPFITGRGRGQSVSRSTEAPRRAFAVWGQDESDSAASDSDR</sequence>
<reference evidence="7 8" key="1">
    <citation type="submission" date="2020-07" db="EMBL/GenBank/DDBJ databases">
        <title>Comparative genomics of pyrophilous fungi reveals a link between fire events and developmental genes.</title>
        <authorList>
            <consortium name="DOE Joint Genome Institute"/>
            <person name="Steindorff A.S."/>
            <person name="Carver A."/>
            <person name="Calhoun S."/>
            <person name="Stillman K."/>
            <person name="Liu H."/>
            <person name="Lipzen A."/>
            <person name="Pangilinan J."/>
            <person name="Labutti K."/>
            <person name="Bruns T.D."/>
            <person name="Grigoriev I.V."/>
        </authorList>
    </citation>
    <scope>NUCLEOTIDE SEQUENCE [LARGE SCALE GENOMIC DNA]</scope>
    <source>
        <strain evidence="7 8">CBS 144469</strain>
    </source>
</reference>
<keyword evidence="2" id="KW-0808">Transferase</keyword>
<keyword evidence="4" id="KW-0521">NADP</keyword>
<organism evidence="7 8">
    <name type="scientific">Ephemerocybe angulata</name>
    <dbReference type="NCBI Taxonomy" id="980116"/>
    <lineage>
        <taxon>Eukaryota</taxon>
        <taxon>Fungi</taxon>
        <taxon>Dikarya</taxon>
        <taxon>Basidiomycota</taxon>
        <taxon>Agaricomycotina</taxon>
        <taxon>Agaricomycetes</taxon>
        <taxon>Agaricomycetidae</taxon>
        <taxon>Agaricales</taxon>
        <taxon>Agaricineae</taxon>
        <taxon>Psathyrellaceae</taxon>
        <taxon>Ephemerocybe</taxon>
    </lineage>
</organism>
<comment type="caution">
    <text evidence="7">The sequence shown here is derived from an EMBL/GenBank/DDBJ whole genome shotgun (WGS) entry which is preliminary data.</text>
</comment>
<feature type="region of interest" description="Disordered" evidence="6">
    <location>
        <begin position="1"/>
        <end position="69"/>
    </location>
</feature>
<feature type="compositionally biased region" description="Polar residues" evidence="6">
    <location>
        <begin position="682"/>
        <end position="694"/>
    </location>
</feature>
<feature type="compositionally biased region" description="Basic residues" evidence="6">
    <location>
        <begin position="711"/>
        <end position="724"/>
    </location>
</feature>
<dbReference type="OrthoDB" id="24581at2759"/>
<dbReference type="HAMAP" id="MF_00361">
    <property type="entry name" value="NAD_kinase"/>
    <property type="match status" value="1"/>
</dbReference>
<dbReference type="Pfam" id="PF20143">
    <property type="entry name" value="NAD_kinase_C"/>
    <property type="match status" value="1"/>
</dbReference>
<dbReference type="EMBL" id="JACGCI010000013">
    <property type="protein sequence ID" value="KAF6760037.1"/>
    <property type="molecule type" value="Genomic_DNA"/>
</dbReference>
<evidence type="ECO:0000256" key="4">
    <source>
        <dbReference type="ARBA" id="ARBA00022857"/>
    </source>
</evidence>
<dbReference type="SUPFAM" id="SSF111331">
    <property type="entry name" value="NAD kinase/diacylglycerol kinase-like"/>
    <property type="match status" value="1"/>
</dbReference>
<feature type="region of interest" description="Disordered" evidence="6">
    <location>
        <begin position="83"/>
        <end position="105"/>
    </location>
</feature>
<feature type="region of interest" description="Disordered" evidence="6">
    <location>
        <begin position="288"/>
        <end position="314"/>
    </location>
</feature>
<dbReference type="GO" id="GO:0006741">
    <property type="term" value="P:NADP+ biosynthetic process"/>
    <property type="evidence" value="ECO:0007669"/>
    <property type="project" value="InterPro"/>
</dbReference>
<evidence type="ECO:0000256" key="3">
    <source>
        <dbReference type="ARBA" id="ARBA00022777"/>
    </source>
</evidence>
<dbReference type="GO" id="GO:0003951">
    <property type="term" value="F:NAD+ kinase activity"/>
    <property type="evidence" value="ECO:0007669"/>
    <property type="project" value="InterPro"/>
</dbReference>
<keyword evidence="5" id="KW-0520">NAD</keyword>
<gene>
    <name evidence="7" type="ORF">DFP72DRAFT_883008</name>
</gene>
<feature type="compositionally biased region" description="Acidic residues" evidence="6">
    <location>
        <begin position="651"/>
        <end position="681"/>
    </location>
</feature>
<dbReference type="Gene3D" id="2.60.200.30">
    <property type="entry name" value="Probable inorganic polyphosphate/atp-NAD kinase, domain 2"/>
    <property type="match status" value="1"/>
</dbReference>
<proteinExistence type="inferred from homology"/>
<keyword evidence="8" id="KW-1185">Reference proteome</keyword>
<dbReference type="InterPro" id="IPR016064">
    <property type="entry name" value="NAD/diacylglycerol_kinase_sf"/>
</dbReference>
<dbReference type="AlphaFoldDB" id="A0A8H6MDH5"/>
<feature type="region of interest" description="Disordered" evidence="6">
    <location>
        <begin position="625"/>
        <end position="849"/>
    </location>
</feature>
<dbReference type="InterPro" id="IPR017437">
    <property type="entry name" value="ATP-NAD_kinase_PpnK-typ_C"/>
</dbReference>
<dbReference type="FunFam" id="2.60.200.30:FF:000004">
    <property type="entry name" value="NAD kinase 2, chloroplastic"/>
    <property type="match status" value="1"/>
</dbReference>
<evidence type="ECO:0000256" key="1">
    <source>
        <dbReference type="ARBA" id="ARBA00010995"/>
    </source>
</evidence>
<evidence type="ECO:0000256" key="5">
    <source>
        <dbReference type="ARBA" id="ARBA00023027"/>
    </source>
</evidence>
<dbReference type="InterPro" id="IPR002504">
    <property type="entry name" value="NADK"/>
</dbReference>
<dbReference type="Pfam" id="PF01513">
    <property type="entry name" value="NAD_kinase"/>
    <property type="match status" value="1"/>
</dbReference>
<accession>A0A8H6MDH5</accession>
<evidence type="ECO:0000256" key="2">
    <source>
        <dbReference type="ARBA" id="ARBA00022679"/>
    </source>
</evidence>
<dbReference type="InterPro" id="IPR017438">
    <property type="entry name" value="ATP-NAD_kinase_N"/>
</dbReference>
<name>A0A8H6MDH5_9AGAR</name>
<dbReference type="Proteomes" id="UP000521943">
    <property type="component" value="Unassembled WGS sequence"/>
</dbReference>
<keyword evidence="3 7" id="KW-0418">Kinase</keyword>
<evidence type="ECO:0000256" key="6">
    <source>
        <dbReference type="SAM" id="MobiDB-lite"/>
    </source>
</evidence>
<dbReference type="PANTHER" id="PTHR20275:SF0">
    <property type="entry name" value="NAD KINASE"/>
    <property type="match status" value="1"/>
</dbReference>
<dbReference type="GO" id="GO:0019674">
    <property type="term" value="P:NAD+ metabolic process"/>
    <property type="evidence" value="ECO:0007669"/>
    <property type="project" value="InterPro"/>
</dbReference>
<comment type="similarity">
    <text evidence="1">Belongs to the NAD kinase family.</text>
</comment>
<protein>
    <submittedName>
        <fullName evidence="7">NAD+ kinase</fullName>
    </submittedName>
</protein>
<evidence type="ECO:0000313" key="8">
    <source>
        <dbReference type="Proteomes" id="UP000521943"/>
    </source>
</evidence>